<feature type="compositionally biased region" description="Low complexity" evidence="1">
    <location>
        <begin position="1426"/>
        <end position="1446"/>
    </location>
</feature>
<dbReference type="GO" id="GO:0006405">
    <property type="term" value="P:RNA export from nucleus"/>
    <property type="evidence" value="ECO:0007669"/>
    <property type="project" value="InterPro"/>
</dbReference>
<feature type="compositionally biased region" description="Polar residues" evidence="1">
    <location>
        <begin position="1108"/>
        <end position="1123"/>
    </location>
</feature>
<feature type="compositionally biased region" description="Polar residues" evidence="1">
    <location>
        <begin position="1161"/>
        <end position="1177"/>
    </location>
</feature>
<feature type="region of interest" description="Disordered" evidence="1">
    <location>
        <begin position="1098"/>
        <end position="1127"/>
    </location>
</feature>
<accession>B9SBM1</accession>
<dbReference type="PANTHER" id="PTHR34418:SF3">
    <property type="entry name" value="NUCLEAR PORE COMPLEX PROTEIN NUP214"/>
    <property type="match status" value="1"/>
</dbReference>
<feature type="compositionally biased region" description="Low complexity" evidence="1">
    <location>
        <begin position="1788"/>
        <end position="1807"/>
    </location>
</feature>
<feature type="compositionally biased region" description="Polar residues" evidence="1">
    <location>
        <begin position="1482"/>
        <end position="1491"/>
    </location>
</feature>
<sequence>MGAEDEESLIQARKIEIEQDVEGDRVDSGDYFFNRIGKPIPILNDQSESPLFDLQSPPSSPLAVSPQHGLIFLVHSSGFYVARTKDVMDAAEEIKGTSPCIQDLSIADVPIGKPHILSLSFDSSTLVVTVAAHLHFFLVDSLLNKEVKPFFSCSLSEPTSFVKDFKWRRRSDSSYLLLSNHGNLYHAAVLDSPLKLVMDDVDAVEWSLKGTYLAVAKAHILHILSSNFKERLRLSLPFKSWIADSDDSCSVKVDSIRWVRPDSIVVGCFQQTADGKEENYLVQVIRSKDGKITDVSVSFVALDLKKPSVLSYYDLFSGLIDDILPYGNGPYLLLSYLHECGLAITANRKNTDQHVLLLCWSVEDGMSETAIVDIDRDTWIPRIELQGNGDDNLIMGFSVDNVSIYAKVEVEVGLEQRELSPFCVLFCVTLEGKLVMFYVASAAGTTLPPDADSALDDEEEDSLPESLAGRVQSNILSGPEQVALGLQVNDVSKREPDVSKGSELSTNKDLPSGDTRSSMTALITEQKPHKGATSEAQEAESVLNSKPSVFDCQDKASTTKMYQDNKIFSEFRPGTASFLEKAPPVPSQVNGKGLQKSANLPKDSRVIFGSPGLHGAPSQPWSSEKVICSGGSDSKTSALTSTLIQGHKSDNTGLSVDAANVPLNLAGKPFHLKGNIGDTPSANFSVRPTHTVVQKAKTGMIDLLPSIRSSQLPSQESLALGRSGNRWPYSSKDAHKAPSLSKSEPYLSRQFGNIKEMAKELDSLLECIEEPGGFKDACTISQRGSVEALEERMQTLSEKCITWKSMMDEQLGEVQHLLDKTVQVLARKIYMDGIVKQASDSRYWELWNRQKLGSEFELKRRHILKLNQVLTNQLIDLERHFNTLELHKFDENGGVPKGRREFQSRHGPSRQIQSLHSLYNTTNSQLAAAEHLSECLSKQMAVLSVESPVKQKNIKKELFETIGIPYETTFSSPDSTKVGDSSSSMKLLLSGSASNKSQSRRRQLSVMKSSDSETARRRRDSLDQSWASFEPKKTTVKRVLLQETQKTSVSKSSLMDRQQLDNSVVDSSAVNHPKDLTPPSTLTYPSGNKGIQFTFQKQALDKKPTPSRWASDSLPPSQSTAQATGLRPPMLGSGAALPSISPYQALPITGQILSRETGIVTSDELSGTGSTGKSDSLLTHESKSIQQSETNLHKKSSVSMELPAQAPTLMKSNEMLNCNAKGAGFANSRMATMSHVPTNTKGAFLKSHSISNETSFSLLTSASPLVSSHPGTVPQFSVAASRSQPSEKASSSQAFSMPLSFSSSPVINSSFGISLINSKDKVDATQTVLMTPFSSVSSPVFPSGSFSLQAPKSPLPMHTPPAVSESRKTELQSATDKMPPPVNPALRSISESVKTEAQIPTVNTSLPNSPTPSPSVSISHKPGLQSPTSKTSPSTGPTSPLTSEPSKSQLQPLSDKFNSGTTTTAPKTQPEPPAFSLKLETPVSSVPASEISTGLGSGSQSSLNSMASPASGIQLNVQPTFGAPLASDSMASGKNANMDLAVTEEDEMEEEAPEASRTNEISLGSFGLGSTPASTAPRANPFGNIVTNQASSSFTMTVPSGELFKPASFSFQSPLPLQPSPPSNMGTFSGGYAANAVAQAPAPNAFAQPAQMGAGQQALGSVLGSFGQSRQFGAGLTGGFASASSMGGFSSAATGGGFAAAATGGGFASLVSGGFGGFAGVASGGGGFGGVASGGGGFGGVASGGGGFGGVASGGGGFAGGAGGGFAAAGGGFGAFNSQQGAGGFSAFSGNTGSNQQGSGGFSAFSGSTGGTGKPPELFTQMRK</sequence>
<dbReference type="eggNOG" id="ENOG502QSI5">
    <property type="taxonomic scope" value="Eukaryota"/>
</dbReference>
<dbReference type="Proteomes" id="UP000008311">
    <property type="component" value="Unassembled WGS sequence"/>
</dbReference>
<feature type="region of interest" description="Disordered" evidence="1">
    <location>
        <begin position="714"/>
        <end position="741"/>
    </location>
</feature>
<proteinExistence type="predicted"/>
<dbReference type="EMBL" id="EQ973915">
    <property type="protein sequence ID" value="EEF38969.1"/>
    <property type="molecule type" value="Genomic_DNA"/>
</dbReference>
<dbReference type="FunCoup" id="B9SBM1">
    <property type="interactions" value="1366"/>
</dbReference>
<dbReference type="InterPro" id="IPR015943">
    <property type="entry name" value="WD40/YVTN_repeat-like_dom_sf"/>
</dbReference>
<feature type="region of interest" description="Disordered" evidence="1">
    <location>
        <begin position="1161"/>
        <end position="1199"/>
    </location>
</feature>
<organism evidence="2 3">
    <name type="scientific">Ricinus communis</name>
    <name type="common">Castor bean</name>
    <dbReference type="NCBI Taxonomy" id="3988"/>
    <lineage>
        <taxon>Eukaryota</taxon>
        <taxon>Viridiplantae</taxon>
        <taxon>Streptophyta</taxon>
        <taxon>Embryophyta</taxon>
        <taxon>Tracheophyta</taxon>
        <taxon>Spermatophyta</taxon>
        <taxon>Magnoliopsida</taxon>
        <taxon>eudicotyledons</taxon>
        <taxon>Gunneridae</taxon>
        <taxon>Pentapetalae</taxon>
        <taxon>rosids</taxon>
        <taxon>fabids</taxon>
        <taxon>Malpighiales</taxon>
        <taxon>Euphorbiaceae</taxon>
        <taxon>Acalyphoideae</taxon>
        <taxon>Acalypheae</taxon>
        <taxon>Ricinus</taxon>
    </lineage>
</organism>
<dbReference type="PANTHER" id="PTHR34418">
    <property type="entry name" value="NUCLEAR PORE COMPLEX PROTEIN NUP214 ISOFORM X1"/>
    <property type="match status" value="1"/>
</dbReference>
<dbReference type="Gene3D" id="2.130.10.10">
    <property type="entry name" value="YVTN repeat-like/Quinoprotein amine dehydrogenase"/>
    <property type="match status" value="1"/>
</dbReference>
<dbReference type="GO" id="GO:0017056">
    <property type="term" value="F:structural constituent of nuclear pore"/>
    <property type="evidence" value="ECO:0007669"/>
    <property type="project" value="InterPro"/>
</dbReference>
<reference evidence="3" key="1">
    <citation type="journal article" date="2010" name="Nat. Biotechnol.">
        <title>Draft genome sequence of the oilseed species Ricinus communis.</title>
        <authorList>
            <person name="Chan A.P."/>
            <person name="Crabtree J."/>
            <person name="Zhao Q."/>
            <person name="Lorenzi H."/>
            <person name="Orvis J."/>
            <person name="Puiu D."/>
            <person name="Melake-Berhan A."/>
            <person name="Jones K.M."/>
            <person name="Redman J."/>
            <person name="Chen G."/>
            <person name="Cahoon E.B."/>
            <person name="Gedil M."/>
            <person name="Stanke M."/>
            <person name="Haas B.J."/>
            <person name="Wortman J.R."/>
            <person name="Fraser-Liggett C.M."/>
            <person name="Ravel J."/>
            <person name="Rabinowicz P.D."/>
        </authorList>
    </citation>
    <scope>NUCLEOTIDE SEQUENCE [LARGE SCALE GENOMIC DNA]</scope>
    <source>
        <strain evidence="3">cv. Hale</strain>
    </source>
</reference>
<keyword evidence="3" id="KW-1185">Reference proteome</keyword>
<name>B9SBM1_RICCO</name>
<feature type="compositionally biased region" description="Basic and acidic residues" evidence="1">
    <location>
        <begin position="491"/>
        <end position="500"/>
    </location>
</feature>
<dbReference type="InParanoid" id="B9SBM1"/>
<feature type="region of interest" description="Disordered" evidence="1">
    <location>
        <begin position="486"/>
        <end position="518"/>
    </location>
</feature>
<evidence type="ECO:0000256" key="1">
    <source>
        <dbReference type="SAM" id="MobiDB-lite"/>
    </source>
</evidence>
<feature type="region of interest" description="Disordered" evidence="1">
    <location>
        <begin position="1349"/>
        <end position="1507"/>
    </location>
</feature>
<dbReference type="SUPFAM" id="SSF117289">
    <property type="entry name" value="Nucleoporin domain"/>
    <property type="match status" value="1"/>
</dbReference>
<protein>
    <submittedName>
        <fullName evidence="2">Nuclear pore complex protein nup153, putative</fullName>
    </submittedName>
</protein>
<gene>
    <name evidence="2" type="ORF">RCOM_0342670</name>
</gene>
<feature type="region of interest" description="Disordered" evidence="1">
    <location>
        <begin position="1063"/>
        <end position="1085"/>
    </location>
</feature>
<evidence type="ECO:0000313" key="3">
    <source>
        <dbReference type="Proteomes" id="UP000008311"/>
    </source>
</evidence>
<dbReference type="STRING" id="3988.B9SBM1"/>
<dbReference type="InterPro" id="IPR044694">
    <property type="entry name" value="NUP214"/>
</dbReference>
<feature type="region of interest" description="Disordered" evidence="1">
    <location>
        <begin position="990"/>
        <end position="1026"/>
    </location>
</feature>
<feature type="region of interest" description="Disordered" evidence="1">
    <location>
        <begin position="1547"/>
        <end position="1576"/>
    </location>
</feature>
<feature type="compositionally biased region" description="Polar residues" evidence="1">
    <location>
        <begin position="502"/>
        <end position="518"/>
    </location>
</feature>
<evidence type="ECO:0000313" key="2">
    <source>
        <dbReference type="EMBL" id="EEF38969.1"/>
    </source>
</evidence>
<feature type="region of interest" description="Disordered" evidence="1">
    <location>
        <begin position="1787"/>
        <end position="1824"/>
    </location>
</feature>
<feature type="compositionally biased region" description="Low complexity" evidence="1">
    <location>
        <begin position="1492"/>
        <end position="1507"/>
    </location>
</feature>
<feature type="compositionally biased region" description="Polar residues" evidence="1">
    <location>
        <begin position="1447"/>
        <end position="1467"/>
    </location>
</feature>